<feature type="transmembrane region" description="Helical" evidence="8">
    <location>
        <begin position="223"/>
        <end position="245"/>
    </location>
</feature>
<accession>A0AAV4LRT0</accession>
<evidence type="ECO:0000256" key="8">
    <source>
        <dbReference type="SAM" id="Phobius"/>
    </source>
</evidence>
<evidence type="ECO:0000313" key="10">
    <source>
        <dbReference type="EMBL" id="GIX62524.1"/>
    </source>
</evidence>
<feature type="domain" description="Major facilitator superfamily (MFS) profile" evidence="9">
    <location>
        <begin position="1"/>
        <end position="403"/>
    </location>
</feature>
<comment type="subcellular location">
    <subcellularLocation>
        <location evidence="1">Membrane</location>
        <topology evidence="1">Multi-pass membrane protein</topology>
    </subcellularLocation>
</comment>
<feature type="transmembrane region" description="Helical" evidence="8">
    <location>
        <begin position="39"/>
        <end position="59"/>
    </location>
</feature>
<dbReference type="CDD" id="cd06174">
    <property type="entry name" value="MFS"/>
    <property type="match status" value="1"/>
</dbReference>
<dbReference type="GO" id="GO:0016020">
    <property type="term" value="C:membrane"/>
    <property type="evidence" value="ECO:0007669"/>
    <property type="project" value="UniProtKB-SubCell"/>
</dbReference>
<dbReference type="PANTHER" id="PTHR23505">
    <property type="entry name" value="SPINSTER"/>
    <property type="match status" value="1"/>
</dbReference>
<proteinExistence type="inferred from homology"/>
<dbReference type="Pfam" id="PF07690">
    <property type="entry name" value="MFS_1"/>
    <property type="match status" value="1"/>
</dbReference>
<dbReference type="SUPFAM" id="SSF103473">
    <property type="entry name" value="MFS general substrate transporter"/>
    <property type="match status" value="1"/>
</dbReference>
<feature type="region of interest" description="Disordered" evidence="7">
    <location>
        <begin position="444"/>
        <end position="494"/>
    </location>
</feature>
<protein>
    <submittedName>
        <fullName evidence="10">Major facilitator superfamily member protein</fullName>
    </submittedName>
</protein>
<dbReference type="RefSeq" id="XP_067714593.1">
    <property type="nucleotide sequence ID" value="XM_067858492.1"/>
</dbReference>
<evidence type="ECO:0000256" key="7">
    <source>
        <dbReference type="SAM" id="MobiDB-lite"/>
    </source>
</evidence>
<feature type="transmembrane region" description="Helical" evidence="8">
    <location>
        <begin position="377"/>
        <end position="399"/>
    </location>
</feature>
<keyword evidence="5 8" id="KW-0472">Membrane</keyword>
<dbReference type="Proteomes" id="UP001497744">
    <property type="component" value="Unassembled WGS sequence"/>
</dbReference>
<evidence type="ECO:0000256" key="4">
    <source>
        <dbReference type="ARBA" id="ARBA00022989"/>
    </source>
</evidence>
<feature type="compositionally biased region" description="Basic and acidic residues" evidence="7">
    <location>
        <begin position="453"/>
        <end position="472"/>
    </location>
</feature>
<feature type="transmembrane region" description="Helical" evidence="8">
    <location>
        <begin position="323"/>
        <end position="345"/>
    </location>
</feature>
<name>A0AAV4LRT0_BABCB</name>
<evidence type="ECO:0000256" key="6">
    <source>
        <dbReference type="ARBA" id="ARBA00024338"/>
    </source>
</evidence>
<feature type="transmembrane region" description="Helical" evidence="8">
    <location>
        <begin position="257"/>
        <end position="277"/>
    </location>
</feature>
<keyword evidence="2" id="KW-0813">Transport</keyword>
<gene>
    <name evidence="10" type="ORF">BcabD6B2_19590</name>
</gene>
<evidence type="ECO:0000313" key="11">
    <source>
        <dbReference type="Proteomes" id="UP001497744"/>
    </source>
</evidence>
<sequence>MGLGLSPTSLSILATGEIISMVGSSPFWGYLVDRVKLKYALGAAMVMCGIANFALGYAANFWVILALRILHGCALGCTAPAMQKIVTTSTPENKHAGAFGILHAMSCLGRLITAALLTHVAGLTVMGYAAWRVCYVGIGLVWICVGDFVLWFLEPEVEEDAEEVKTEPEKASSVCDTLRGTFKTPSSKLLLFVIFISDAPFSAFTYMVLYLQYVGLSNLNAGIAVALTLVGGFLGGALGGVAVDWCHNKSEDYGRLMAGNVVTGIRLVACLALFLGPSPDGHLTWYMYAELIIIGATMMTVSSIDRPIMASIVEKKYQASATGINRCIAGVLSSALFLPLGGLLAEKAFGYTHTSAPIEEMAEAVKNANADALRQSIMWLIGAGTLINALCYVAFFFLYPKDRIAFQGVPLPAAGAVGTALVQQLESVLVKHVANLDAVEHGVAHGEGSQDELQGRLRPQRDEEVLHEDPVRQVDAAQRPGDRDQGADVEDFEGAAGGGHAAVDLKGVGKAGRGVGGGLKGVGEGGDGLRCGGHNGAFQLLLLLPQHPPEVAEVLVAHAADVASAAV</sequence>
<dbReference type="InterPro" id="IPR044770">
    <property type="entry name" value="MFS_spinster-like"/>
</dbReference>
<comment type="similarity">
    <text evidence="6">Belongs to the major facilitator superfamily. Spinster (TC 2.A.1.49) family.</text>
</comment>
<dbReference type="PROSITE" id="PS50850">
    <property type="entry name" value="MFS"/>
    <property type="match status" value="1"/>
</dbReference>
<dbReference type="PANTHER" id="PTHR23505:SF52">
    <property type="entry name" value="MAJOR FACILITATOR SUPERFAMILY PROTEIN"/>
    <property type="match status" value="1"/>
</dbReference>
<keyword evidence="4 8" id="KW-1133">Transmembrane helix</keyword>
<evidence type="ECO:0000259" key="9">
    <source>
        <dbReference type="PROSITE" id="PS50850"/>
    </source>
</evidence>
<evidence type="ECO:0000256" key="2">
    <source>
        <dbReference type="ARBA" id="ARBA00022448"/>
    </source>
</evidence>
<comment type="caution">
    <text evidence="10">The sequence shown here is derived from an EMBL/GenBank/DDBJ whole genome shotgun (WGS) entry which is preliminary data.</text>
</comment>
<evidence type="ECO:0000256" key="5">
    <source>
        <dbReference type="ARBA" id="ARBA00023136"/>
    </source>
</evidence>
<dbReference type="GeneID" id="94194005"/>
<keyword evidence="3 8" id="KW-0812">Transmembrane</keyword>
<feature type="transmembrane region" description="Helical" evidence="8">
    <location>
        <begin position="283"/>
        <end position="302"/>
    </location>
</feature>
<dbReference type="AlphaFoldDB" id="A0AAV4LRT0"/>
<reference evidence="10 11" key="1">
    <citation type="submission" date="2021-06" db="EMBL/GenBank/DDBJ databases">
        <title>Genome sequence of Babesia caballi.</title>
        <authorList>
            <person name="Yamagishi J."/>
            <person name="Kidaka T."/>
            <person name="Ochi A."/>
        </authorList>
    </citation>
    <scope>NUCLEOTIDE SEQUENCE [LARGE SCALE GENOMIC DNA]</scope>
    <source>
        <strain evidence="10">USDA-D6B2</strain>
    </source>
</reference>
<dbReference type="InterPro" id="IPR036259">
    <property type="entry name" value="MFS_trans_sf"/>
</dbReference>
<organism evidence="10 11">
    <name type="scientific">Babesia caballi</name>
    <dbReference type="NCBI Taxonomy" id="5871"/>
    <lineage>
        <taxon>Eukaryota</taxon>
        <taxon>Sar</taxon>
        <taxon>Alveolata</taxon>
        <taxon>Apicomplexa</taxon>
        <taxon>Aconoidasida</taxon>
        <taxon>Piroplasmida</taxon>
        <taxon>Babesiidae</taxon>
        <taxon>Babesia</taxon>
    </lineage>
</organism>
<dbReference type="EMBL" id="BPLF01000002">
    <property type="protein sequence ID" value="GIX62524.1"/>
    <property type="molecule type" value="Genomic_DNA"/>
</dbReference>
<evidence type="ECO:0000256" key="1">
    <source>
        <dbReference type="ARBA" id="ARBA00004141"/>
    </source>
</evidence>
<feature type="transmembrane region" description="Helical" evidence="8">
    <location>
        <begin position="12"/>
        <end position="32"/>
    </location>
</feature>
<feature type="transmembrane region" description="Helical" evidence="8">
    <location>
        <begin position="189"/>
        <end position="211"/>
    </location>
</feature>
<dbReference type="GO" id="GO:0022857">
    <property type="term" value="F:transmembrane transporter activity"/>
    <property type="evidence" value="ECO:0007669"/>
    <property type="project" value="InterPro"/>
</dbReference>
<keyword evidence="11" id="KW-1185">Reference proteome</keyword>
<dbReference type="InterPro" id="IPR020846">
    <property type="entry name" value="MFS_dom"/>
</dbReference>
<dbReference type="InterPro" id="IPR011701">
    <property type="entry name" value="MFS"/>
</dbReference>
<dbReference type="Gene3D" id="1.20.1250.20">
    <property type="entry name" value="MFS general substrate transporter like domains"/>
    <property type="match status" value="1"/>
</dbReference>
<evidence type="ECO:0000256" key="3">
    <source>
        <dbReference type="ARBA" id="ARBA00022692"/>
    </source>
</evidence>